<gene>
    <name evidence="12" type="ORF">N7458_008785</name>
</gene>
<keyword evidence="5" id="KW-0326">Glycosidase</keyword>
<feature type="region of interest" description="Disordered" evidence="7">
    <location>
        <begin position="956"/>
        <end position="994"/>
    </location>
</feature>
<keyword evidence="3 6" id="KW-0147">Chitin-binding</keyword>
<comment type="similarity">
    <text evidence="1">Belongs to the glycosyl hydrolase 18 family. Chitinase class V subfamily.</text>
</comment>
<dbReference type="SUPFAM" id="SSF54106">
    <property type="entry name" value="LysM domain"/>
    <property type="match status" value="1"/>
</dbReference>
<dbReference type="PROSITE" id="PS51782">
    <property type="entry name" value="LYSM"/>
    <property type="match status" value="1"/>
</dbReference>
<dbReference type="PROSITE" id="PS00026">
    <property type="entry name" value="CHIT_BIND_I_1"/>
    <property type="match status" value="1"/>
</dbReference>
<evidence type="ECO:0000256" key="4">
    <source>
        <dbReference type="ARBA" id="ARBA00023026"/>
    </source>
</evidence>
<dbReference type="EMBL" id="JAPVEA010000008">
    <property type="protein sequence ID" value="KAJ5437787.1"/>
    <property type="molecule type" value="Genomic_DNA"/>
</dbReference>
<dbReference type="GO" id="GO:0008061">
    <property type="term" value="F:chitin binding"/>
    <property type="evidence" value="ECO:0007669"/>
    <property type="project" value="UniProtKB-UniRule"/>
</dbReference>
<evidence type="ECO:0000259" key="11">
    <source>
        <dbReference type="PROSITE" id="PS51910"/>
    </source>
</evidence>
<dbReference type="Pfam" id="PF00704">
    <property type="entry name" value="Glyco_hydro_18"/>
    <property type="match status" value="1"/>
</dbReference>
<feature type="domain" description="Chitin-binding type-1" evidence="9">
    <location>
        <begin position="69"/>
        <end position="129"/>
    </location>
</feature>
<reference evidence="12" key="1">
    <citation type="submission" date="2022-12" db="EMBL/GenBank/DDBJ databases">
        <authorList>
            <person name="Petersen C."/>
        </authorList>
    </citation>
    <scope>NUCLEOTIDE SEQUENCE</scope>
    <source>
        <strain evidence="12">IBT 16125</strain>
    </source>
</reference>
<feature type="signal peptide" evidence="8">
    <location>
        <begin position="1"/>
        <end position="21"/>
    </location>
</feature>
<feature type="domain" description="LysM" evidence="10">
    <location>
        <begin position="673"/>
        <end position="719"/>
    </location>
</feature>
<name>A0AAD6FYQ7_9EURO</name>
<keyword evidence="6" id="KW-1015">Disulfide bond</keyword>
<dbReference type="Gene3D" id="3.10.50.10">
    <property type="match status" value="1"/>
</dbReference>
<dbReference type="GeneID" id="81602410"/>
<organism evidence="12 13">
    <name type="scientific">Penicillium daleae</name>
    <dbReference type="NCBI Taxonomy" id="63821"/>
    <lineage>
        <taxon>Eukaryota</taxon>
        <taxon>Fungi</taxon>
        <taxon>Dikarya</taxon>
        <taxon>Ascomycota</taxon>
        <taxon>Pezizomycotina</taxon>
        <taxon>Eurotiomycetes</taxon>
        <taxon>Eurotiomycetidae</taxon>
        <taxon>Eurotiales</taxon>
        <taxon>Aspergillaceae</taxon>
        <taxon>Penicillium</taxon>
    </lineage>
</organism>
<feature type="chain" id="PRO_5042038168" description="chitinase" evidence="8">
    <location>
        <begin position="22"/>
        <end position="1135"/>
    </location>
</feature>
<comment type="caution">
    <text evidence="6">Lacks conserved residue(s) required for the propagation of feature annotation.</text>
</comment>
<dbReference type="Proteomes" id="UP001213681">
    <property type="component" value="Unassembled WGS sequence"/>
</dbReference>
<dbReference type="SMART" id="SM00636">
    <property type="entry name" value="Glyco_18"/>
    <property type="match status" value="1"/>
</dbReference>
<evidence type="ECO:0000313" key="12">
    <source>
        <dbReference type="EMBL" id="KAJ5437787.1"/>
    </source>
</evidence>
<dbReference type="InterPro" id="IPR050314">
    <property type="entry name" value="Glycosyl_Hydrlase_18"/>
</dbReference>
<evidence type="ECO:0000259" key="9">
    <source>
        <dbReference type="PROSITE" id="PS50941"/>
    </source>
</evidence>
<evidence type="ECO:0000313" key="13">
    <source>
        <dbReference type="Proteomes" id="UP001213681"/>
    </source>
</evidence>
<feature type="disulfide bond" evidence="6">
    <location>
        <begin position="99"/>
        <end position="113"/>
    </location>
</feature>
<dbReference type="PROSITE" id="PS51910">
    <property type="entry name" value="GH18_2"/>
    <property type="match status" value="1"/>
</dbReference>
<dbReference type="SUPFAM" id="SSF51445">
    <property type="entry name" value="(Trans)glycosidases"/>
    <property type="match status" value="1"/>
</dbReference>
<dbReference type="PROSITE" id="PS50941">
    <property type="entry name" value="CHIT_BIND_I_2"/>
    <property type="match status" value="1"/>
</dbReference>
<dbReference type="InterPro" id="IPR036861">
    <property type="entry name" value="Endochitinase-like_sf"/>
</dbReference>
<dbReference type="RefSeq" id="XP_056761016.1">
    <property type="nucleotide sequence ID" value="XM_056912167.1"/>
</dbReference>
<feature type="domain" description="GH18" evidence="11">
    <location>
        <begin position="130"/>
        <end position="505"/>
    </location>
</feature>
<dbReference type="InterPro" id="IPR029070">
    <property type="entry name" value="Chitinase_insertion_sf"/>
</dbReference>
<evidence type="ECO:0000259" key="10">
    <source>
        <dbReference type="PROSITE" id="PS51782"/>
    </source>
</evidence>
<evidence type="ECO:0000256" key="1">
    <source>
        <dbReference type="ARBA" id="ARBA00008682"/>
    </source>
</evidence>
<dbReference type="InterPro" id="IPR011583">
    <property type="entry name" value="Chitinase_II/V-like_cat"/>
</dbReference>
<dbReference type="GO" id="GO:0005975">
    <property type="term" value="P:carbohydrate metabolic process"/>
    <property type="evidence" value="ECO:0007669"/>
    <property type="project" value="InterPro"/>
</dbReference>
<dbReference type="SUPFAM" id="SSF54556">
    <property type="entry name" value="Chitinase insertion domain"/>
    <property type="match status" value="1"/>
</dbReference>
<dbReference type="InterPro" id="IPR001002">
    <property type="entry name" value="Chitin-bd_1"/>
</dbReference>
<evidence type="ECO:0000256" key="3">
    <source>
        <dbReference type="ARBA" id="ARBA00022669"/>
    </source>
</evidence>
<evidence type="ECO:0000256" key="2">
    <source>
        <dbReference type="ARBA" id="ARBA00012729"/>
    </source>
</evidence>
<feature type="region of interest" description="Disordered" evidence="7">
    <location>
        <begin position="842"/>
        <end position="861"/>
    </location>
</feature>
<reference evidence="12" key="2">
    <citation type="journal article" date="2023" name="IMA Fungus">
        <title>Comparative genomic study of the Penicillium genus elucidates a diverse pangenome and 15 lateral gene transfer events.</title>
        <authorList>
            <person name="Petersen C."/>
            <person name="Sorensen T."/>
            <person name="Nielsen M.R."/>
            <person name="Sondergaard T.E."/>
            <person name="Sorensen J.L."/>
            <person name="Fitzpatrick D.A."/>
            <person name="Frisvad J.C."/>
            <person name="Nielsen K.L."/>
        </authorList>
    </citation>
    <scope>NUCLEOTIDE SEQUENCE</scope>
    <source>
        <strain evidence="12">IBT 16125</strain>
    </source>
</reference>
<dbReference type="AlphaFoldDB" id="A0AAD6FYQ7"/>
<dbReference type="Pfam" id="PF00187">
    <property type="entry name" value="Chitin_bind_1"/>
    <property type="match status" value="1"/>
</dbReference>
<dbReference type="InterPro" id="IPR018392">
    <property type="entry name" value="LysM"/>
</dbReference>
<proteinExistence type="inferred from homology"/>
<dbReference type="Gene3D" id="3.10.350.10">
    <property type="entry name" value="LysM domain"/>
    <property type="match status" value="1"/>
</dbReference>
<dbReference type="InterPro" id="IPR036779">
    <property type="entry name" value="LysM_dom_sf"/>
</dbReference>
<evidence type="ECO:0000256" key="5">
    <source>
        <dbReference type="ARBA" id="ARBA00023295"/>
    </source>
</evidence>
<keyword evidence="13" id="KW-1185">Reference proteome</keyword>
<keyword evidence="5" id="KW-0378">Hydrolase</keyword>
<dbReference type="EC" id="3.2.1.14" evidence="2"/>
<keyword evidence="4" id="KW-0843">Virulence</keyword>
<feature type="compositionally biased region" description="Low complexity" evidence="7">
    <location>
        <begin position="967"/>
        <end position="983"/>
    </location>
</feature>
<keyword evidence="8" id="KW-0732">Signal</keyword>
<protein>
    <recommendedName>
        <fullName evidence="2">chitinase</fullName>
        <ecNumber evidence="2">3.2.1.14</ecNumber>
    </recommendedName>
</protein>
<dbReference type="GO" id="GO:0008843">
    <property type="term" value="F:endochitinase activity"/>
    <property type="evidence" value="ECO:0007669"/>
    <property type="project" value="UniProtKB-EC"/>
</dbReference>
<dbReference type="InterPro" id="IPR018371">
    <property type="entry name" value="Chitin-binding_1_CS"/>
</dbReference>
<dbReference type="PANTHER" id="PTHR11177:SF333">
    <property type="entry name" value="CHITINASE"/>
    <property type="match status" value="1"/>
</dbReference>
<evidence type="ECO:0000256" key="7">
    <source>
        <dbReference type="SAM" id="MobiDB-lite"/>
    </source>
</evidence>
<accession>A0AAD6FYQ7</accession>
<feature type="disulfide bond" evidence="6">
    <location>
        <begin position="94"/>
        <end position="106"/>
    </location>
</feature>
<dbReference type="SMART" id="SM00270">
    <property type="entry name" value="ChtBD1"/>
    <property type="match status" value="1"/>
</dbReference>
<comment type="caution">
    <text evidence="12">The sequence shown here is derived from an EMBL/GenBank/DDBJ whole genome shotgun (WGS) entry which is preliminary data.</text>
</comment>
<dbReference type="InterPro" id="IPR001223">
    <property type="entry name" value="Glyco_hydro18_cat"/>
</dbReference>
<sequence length="1135" mass="120437">MYLPRLALVTLGLSLLCPVLGGDVPCDANNPCVEGCCSKANKICGYGPNYCASDKCLAAGSVNGTCAQKSECDPGVYPGWGDKWGLDFAQSEHCPLNVCCSEFGFCGTTGDFCGAATVPQPSCSGTSSSKRTIGYYEGWNFERSCDTMQPEDIPVGGYTHINFAFLYIDPKSFQIVPMKDDQQGLYSRVVALKQRKPGLKVWISIGGWDFNDPGATATTFSDLAASSSNQMEFFGSLISFLKKYGFDGVDLDWYDISLLVSSVSVWILNDLREYPVATERGGRKADFDNYVTFLANLREALDGSDKTYGLTITLPSSYWYMQHFDIKNLDKSVDWFNIMTYDLHGTWDGDNKWIGKVVNAHTNLTEIKLSMDLLWRNNINPDKVVMGLGFYGRSFTLSDTSCTTVGCPFSTAGNAGKCTNSAGTLSFTEIKAILDDPSSKASKVFDKESAVQIVTFNSNQWVSYDDHESFAAKIDYANSHCIGGTMVWAVSLDASGSAVNGLTGATNLFPGDDGSNGGEDDVYIGPDLWTNATASVACNAPCTLVLPPYPLATPVTITWPPYKTSLLSSSAGSIYTKTTTFQFPPFAISEIPLWAETIATSDDVTAYFTPMQSITPPSMVIGLPGTEAPFPVTKIDYTGRVTGGSSATQTTSDTPSISTPAAVQSGIASNCVKFYKTILGDGCYNIAVANGITPAKFLEWNPAVQADCSGLWVDEYYCVAVAPKSTTSSTTTPVPVFYSTSHSITVAAQPTATSIEPKNSPIPSIIYQKGDPPSSGGCSAGKPLSHCGTHDCSAWGCGGHCGTMGCDGGCGLGFCGGGCGPGGCGPGCGTLGGCVIEGGGGGQAPGEGGDNDDDKTSTSSCSETATATTTTACDTACGEATDSACATICDTITVAPCTTTPAGAFQIVGDGDGDNFDWIKRSDDELNAEGSVFASYINPYLTNIDPIMIGSVTFTASGSRPTPPPTITSTNTATTTADPTTTTHSGPGATESPKTDKQVILLLDEGRQDPSSSVVWRYWTIDTDDVGSTNPCFDRGTDYDLDYFLVGKDFDYNNPPFPEHRDKIYPDPTGKPHQTCSYTGTKDAPGELTCDGWDNPTTCAEYPWKGDAKECENGIGNDSVQYAYLYIKVMCPYTS</sequence>
<dbReference type="SUPFAM" id="SSF57016">
    <property type="entry name" value="Plant lectins/antimicrobial peptides"/>
    <property type="match status" value="1"/>
</dbReference>
<dbReference type="InterPro" id="IPR017853">
    <property type="entry name" value="GH"/>
</dbReference>
<dbReference type="Gene3D" id="3.30.60.10">
    <property type="entry name" value="Endochitinase-like"/>
    <property type="match status" value="1"/>
</dbReference>
<dbReference type="Gene3D" id="3.20.20.80">
    <property type="entry name" value="Glycosidases"/>
    <property type="match status" value="1"/>
</dbReference>
<evidence type="ECO:0000256" key="6">
    <source>
        <dbReference type="PROSITE-ProRule" id="PRU00261"/>
    </source>
</evidence>
<dbReference type="CDD" id="cd00035">
    <property type="entry name" value="ChtBD1"/>
    <property type="match status" value="1"/>
</dbReference>
<evidence type="ECO:0000256" key="8">
    <source>
        <dbReference type="SAM" id="SignalP"/>
    </source>
</evidence>
<dbReference type="PANTHER" id="PTHR11177">
    <property type="entry name" value="CHITINASE"/>
    <property type="match status" value="1"/>
</dbReference>